<dbReference type="GO" id="GO:0050071">
    <property type="term" value="F:phosphatidylglycerol lysyltransferase activity"/>
    <property type="evidence" value="ECO:0007669"/>
    <property type="project" value="UniProtKB-EC"/>
</dbReference>
<feature type="transmembrane region" description="Helical" evidence="15">
    <location>
        <begin position="157"/>
        <end position="182"/>
    </location>
</feature>
<evidence type="ECO:0000313" key="17">
    <source>
        <dbReference type="EMBL" id="AHG87645.1"/>
    </source>
</evidence>
<keyword evidence="9" id="KW-0443">Lipid metabolism</keyword>
<evidence type="ECO:0000256" key="9">
    <source>
        <dbReference type="ARBA" id="ARBA00023098"/>
    </source>
</evidence>
<evidence type="ECO:0000256" key="8">
    <source>
        <dbReference type="ARBA" id="ARBA00022989"/>
    </source>
</evidence>
<evidence type="ECO:0000256" key="10">
    <source>
        <dbReference type="ARBA" id="ARBA00023136"/>
    </source>
</evidence>
<dbReference type="Pfam" id="PF09924">
    <property type="entry name" value="LPG_synthase_C"/>
    <property type="match status" value="1"/>
</dbReference>
<accession>W0RBF3</accession>
<evidence type="ECO:0000256" key="4">
    <source>
        <dbReference type="ARBA" id="ARBA00021546"/>
    </source>
</evidence>
<keyword evidence="11" id="KW-0046">Antibiotic resistance</keyword>
<feature type="transmembrane region" description="Helical" evidence="15">
    <location>
        <begin position="294"/>
        <end position="316"/>
    </location>
</feature>
<dbReference type="KEGG" id="gba:J421_0108"/>
<dbReference type="AlphaFoldDB" id="W0RBF3"/>
<dbReference type="NCBIfam" id="NF033480">
    <property type="entry name" value="bifunc_MprF"/>
    <property type="match status" value="1"/>
</dbReference>
<evidence type="ECO:0000256" key="12">
    <source>
        <dbReference type="ARBA" id="ARBA00031899"/>
    </source>
</evidence>
<evidence type="ECO:0000256" key="3">
    <source>
        <dbReference type="ARBA" id="ARBA00012014"/>
    </source>
</evidence>
<sequence length="952" mass="101090">MSEPAGARRRWAGPALSVVIFAAALVALQRELHAFRYRDVTRGLHAIPTTQVATALALTALSYAILVGYDALALRYVRHRIAAWRVAFGSFVSYAVSHTLGFPVLTGGAVRVRFWSAWGLSTGEIGQAVSFAGATFTLGMVLMGGLVLVLEPSSKMALVHLSAAVRPLGAVALLLVAAYVGWSVRSAARRRARGTIDRRSTPPSVPALVASPTAGAGLTPELALETAAADAAAADTADAATADAATAAGEAAGAASAPSAPAAVATPAVSASAVSVSAVSVGGWRFPVPSPTLAVAQLVLAAADWTVAGSVLYALLPHQAAAVPFLTFLGAFLLAQFAGVVSHVPGGIGVFEWVIVRLLRPYAPNAAAVLGALVAYRAVYYLLPFVAALGALALHETRHVQARVAGGVVQGARVVGRVAPRIVPLALSFATFAAGTVLLVSGATPSVHARVAALHSALPLGVIELSHFAASLAGAALVVLAWALGRRLDAAWGLAIVALVVGIIGSLLKGLDWEEGLLLTGVLSLLIPARPAFYRRAALTNEPFTPGWTLAVLLVVGVTTWLGYFSYHHVEYSSDLWWRFTARGDAPRFLRASVGVLGALLVFALLRLLRHAPADPEPPTDADLARARCVLERAVATEGNLALLGDKSLLFSDSGRTFVAYGVAGRSWVALGDPVGPPEEHTEVAWRFKEAADEHGGWTVFYQVSVDHLPLYIDLGLTLLKLGEEARVPLDRFSLDGGARKGMRRIVNAVEKQGVRFEVRDASAVPALLPELRRISDEWLATKSVREKGFSLGYFDERYLQQFPIALVLRRDGDGEHPVAFANLWRGADRSELSVDLMRYASDAPESVMEYLFVQLLLWGKSQGYAEFNLGMAPLSGFESRSLAPLWSRAGALLYRHGEHFYNFQGLRRYKEKFDPIWEPKYLASPGGLVLPRVLANVTTLISGGLRGVIAR</sequence>
<feature type="region of interest" description="Disordered" evidence="14">
    <location>
        <begin position="191"/>
        <end position="211"/>
    </location>
</feature>
<dbReference type="OrthoDB" id="145485at2"/>
<feature type="transmembrane region" description="Helical" evidence="15">
    <location>
        <begin position="52"/>
        <end position="74"/>
    </location>
</feature>
<protein>
    <recommendedName>
        <fullName evidence="4">Phosphatidylglycerol lysyltransferase</fullName>
        <ecNumber evidence="3">2.3.2.3</ecNumber>
    </recommendedName>
    <alternativeName>
        <fullName evidence="12">Lysylphosphatidylglycerol synthase</fullName>
    </alternativeName>
</protein>
<dbReference type="GO" id="GO:0005886">
    <property type="term" value="C:plasma membrane"/>
    <property type="evidence" value="ECO:0007669"/>
    <property type="project" value="UniProtKB-SubCell"/>
</dbReference>
<evidence type="ECO:0000256" key="5">
    <source>
        <dbReference type="ARBA" id="ARBA00022475"/>
    </source>
</evidence>
<keyword evidence="6" id="KW-0808">Transferase</keyword>
<evidence type="ECO:0000256" key="13">
    <source>
        <dbReference type="ARBA" id="ARBA00047540"/>
    </source>
</evidence>
<gene>
    <name evidence="17" type="ORF">J421_0108</name>
</gene>
<dbReference type="STRING" id="861299.J421_0108"/>
<feature type="transmembrane region" description="Helical" evidence="15">
    <location>
        <begin position="86"/>
        <end position="105"/>
    </location>
</feature>
<organism evidence="17 18">
    <name type="scientific">Gemmatirosa kalamazoonensis</name>
    <dbReference type="NCBI Taxonomy" id="861299"/>
    <lineage>
        <taxon>Bacteria</taxon>
        <taxon>Pseudomonadati</taxon>
        <taxon>Gemmatimonadota</taxon>
        <taxon>Gemmatimonadia</taxon>
        <taxon>Gemmatimonadales</taxon>
        <taxon>Gemmatimonadaceae</taxon>
        <taxon>Gemmatirosa</taxon>
    </lineage>
</organism>
<feature type="transmembrane region" description="Helical" evidence="15">
    <location>
        <begin position="465"/>
        <end position="484"/>
    </location>
</feature>
<keyword evidence="5" id="KW-1003">Cell membrane</keyword>
<dbReference type="PANTHER" id="PTHR34697">
    <property type="entry name" value="PHOSPHATIDYLGLYCEROL LYSYLTRANSFERASE"/>
    <property type="match status" value="1"/>
</dbReference>
<feature type="transmembrane region" description="Helical" evidence="15">
    <location>
        <begin position="546"/>
        <end position="569"/>
    </location>
</feature>
<dbReference type="InParanoid" id="W0RBF3"/>
<dbReference type="eggNOG" id="COG0392">
    <property type="taxonomic scope" value="Bacteria"/>
</dbReference>
<dbReference type="PANTHER" id="PTHR34697:SF2">
    <property type="entry name" value="PHOSPHATIDYLGLYCEROL LYSYLTRANSFERASE"/>
    <property type="match status" value="1"/>
</dbReference>
<dbReference type="GO" id="GO:0046677">
    <property type="term" value="P:response to antibiotic"/>
    <property type="evidence" value="ECO:0007669"/>
    <property type="project" value="UniProtKB-KW"/>
</dbReference>
<feature type="transmembrane region" description="Helical" evidence="15">
    <location>
        <begin position="12"/>
        <end position="32"/>
    </location>
</feature>
<dbReference type="SUPFAM" id="SSF55729">
    <property type="entry name" value="Acyl-CoA N-acyltransferases (Nat)"/>
    <property type="match status" value="1"/>
</dbReference>
<dbReference type="GO" id="GO:0006629">
    <property type="term" value="P:lipid metabolic process"/>
    <property type="evidence" value="ECO:0007669"/>
    <property type="project" value="UniProtKB-KW"/>
</dbReference>
<feature type="transmembrane region" description="Helical" evidence="15">
    <location>
        <begin position="125"/>
        <end position="150"/>
    </location>
</feature>
<dbReference type="RefSeq" id="WP_025409203.1">
    <property type="nucleotide sequence ID" value="NZ_CP007128.1"/>
</dbReference>
<feature type="transmembrane region" description="Helical" evidence="15">
    <location>
        <begin position="422"/>
        <end position="445"/>
    </location>
</feature>
<feature type="transmembrane region" description="Helical" evidence="15">
    <location>
        <begin position="323"/>
        <end position="346"/>
    </location>
</feature>
<dbReference type="GO" id="GO:0055091">
    <property type="term" value="P:phospholipid homeostasis"/>
    <property type="evidence" value="ECO:0007669"/>
    <property type="project" value="TreeGrafter"/>
</dbReference>
<dbReference type="HOGENOM" id="CLU_008255_7_0_0"/>
<dbReference type="FunCoup" id="W0RBF3">
    <property type="interactions" value="109"/>
</dbReference>
<feature type="transmembrane region" description="Helical" evidence="15">
    <location>
        <begin position="366"/>
        <end position="394"/>
    </location>
</feature>
<dbReference type="Proteomes" id="UP000019151">
    <property type="component" value="Chromosome"/>
</dbReference>
<feature type="transmembrane region" description="Helical" evidence="15">
    <location>
        <begin position="589"/>
        <end position="609"/>
    </location>
</feature>
<keyword evidence="8 15" id="KW-1133">Transmembrane helix</keyword>
<dbReference type="InterPro" id="IPR024320">
    <property type="entry name" value="LPG_synthase_C"/>
</dbReference>
<dbReference type="eggNOG" id="COG2898">
    <property type="taxonomic scope" value="Bacteria"/>
</dbReference>
<evidence type="ECO:0000256" key="1">
    <source>
        <dbReference type="ARBA" id="ARBA00004651"/>
    </source>
</evidence>
<evidence type="ECO:0000256" key="11">
    <source>
        <dbReference type="ARBA" id="ARBA00023251"/>
    </source>
</evidence>
<dbReference type="PATRIC" id="fig|861299.3.peg.106"/>
<keyword evidence="7 15" id="KW-0812">Transmembrane</keyword>
<dbReference type="InterPro" id="IPR051211">
    <property type="entry name" value="PG_lysyltransferase"/>
</dbReference>
<dbReference type="EMBL" id="CP007128">
    <property type="protein sequence ID" value="AHG87645.1"/>
    <property type="molecule type" value="Genomic_DNA"/>
</dbReference>
<feature type="transmembrane region" description="Helical" evidence="15">
    <location>
        <begin position="491"/>
        <end position="511"/>
    </location>
</feature>
<comment type="subcellular location">
    <subcellularLocation>
        <location evidence="1">Cell membrane</location>
        <topology evidence="1">Multi-pass membrane protein</topology>
    </subcellularLocation>
</comment>
<evidence type="ECO:0000313" key="18">
    <source>
        <dbReference type="Proteomes" id="UP000019151"/>
    </source>
</evidence>
<dbReference type="EC" id="2.3.2.3" evidence="3"/>
<reference evidence="17 18" key="1">
    <citation type="journal article" date="2014" name="Genome Announc.">
        <title>Genome Sequence and Methylome of Soil Bacterium Gemmatirosa kalamazoonensis KBS708T, a Member of the Rarely Cultivated Gemmatimonadetes Phylum.</title>
        <authorList>
            <person name="Debruyn J.M."/>
            <person name="Radosevich M."/>
            <person name="Wommack K.E."/>
            <person name="Polson S.W."/>
            <person name="Hauser L.J."/>
            <person name="Fawaz M.N."/>
            <person name="Korlach J."/>
            <person name="Tsai Y.C."/>
        </authorList>
    </citation>
    <scope>NUCLEOTIDE SEQUENCE [LARGE SCALE GENOMIC DNA]</scope>
    <source>
        <strain evidence="17 18">KBS708</strain>
    </source>
</reference>
<dbReference type="Pfam" id="PF03706">
    <property type="entry name" value="LPG_synthase_TM"/>
    <property type="match status" value="1"/>
</dbReference>
<comment type="catalytic activity">
    <reaction evidence="13">
        <text>L-lysyl-tRNA(Lys) + a 1,2-diacyl-sn-glycero-3-phospho-(1'-sn-glycerol) = a 1,2-diacyl-sn-glycero-3-phospho-1'-(3'-O-L-lysyl)-sn-glycerol + tRNA(Lys)</text>
        <dbReference type="Rhea" id="RHEA:10668"/>
        <dbReference type="Rhea" id="RHEA-COMP:9696"/>
        <dbReference type="Rhea" id="RHEA-COMP:9697"/>
        <dbReference type="ChEBI" id="CHEBI:64716"/>
        <dbReference type="ChEBI" id="CHEBI:75792"/>
        <dbReference type="ChEBI" id="CHEBI:78442"/>
        <dbReference type="ChEBI" id="CHEBI:78529"/>
        <dbReference type="EC" id="2.3.2.3"/>
    </reaction>
</comment>
<name>W0RBF3_9BACT</name>
<comment type="similarity">
    <text evidence="2">Belongs to the LPG synthase family.</text>
</comment>
<dbReference type="InterPro" id="IPR022791">
    <property type="entry name" value="L-PG_synthase/AglD"/>
</dbReference>
<feature type="domain" description="Phosphatidylglycerol lysyltransferase C-terminal" evidence="16">
    <location>
        <begin position="636"/>
        <end position="924"/>
    </location>
</feature>
<keyword evidence="10 15" id="KW-0472">Membrane</keyword>
<evidence type="ECO:0000256" key="15">
    <source>
        <dbReference type="SAM" id="Phobius"/>
    </source>
</evidence>
<keyword evidence="18" id="KW-1185">Reference proteome</keyword>
<evidence type="ECO:0000256" key="6">
    <source>
        <dbReference type="ARBA" id="ARBA00022679"/>
    </source>
</evidence>
<evidence type="ECO:0000259" key="16">
    <source>
        <dbReference type="Pfam" id="PF09924"/>
    </source>
</evidence>
<evidence type="ECO:0000256" key="2">
    <source>
        <dbReference type="ARBA" id="ARBA00008627"/>
    </source>
</evidence>
<evidence type="ECO:0000256" key="7">
    <source>
        <dbReference type="ARBA" id="ARBA00022692"/>
    </source>
</evidence>
<dbReference type="InterPro" id="IPR016181">
    <property type="entry name" value="Acyl_CoA_acyltransferase"/>
</dbReference>
<proteinExistence type="inferred from homology"/>
<evidence type="ECO:0000256" key="14">
    <source>
        <dbReference type="SAM" id="MobiDB-lite"/>
    </source>
</evidence>